<dbReference type="InterPro" id="IPR036855">
    <property type="entry name" value="Znf_CCCH_sf"/>
</dbReference>
<keyword evidence="3 4" id="KW-0862">Zinc</keyword>
<dbReference type="GO" id="GO:0008270">
    <property type="term" value="F:zinc ion binding"/>
    <property type="evidence" value="ECO:0007669"/>
    <property type="project" value="UniProtKB-KW"/>
</dbReference>
<gene>
    <name evidence="7" type="ORF">PGLA1383_LOCUS9057</name>
</gene>
<evidence type="ECO:0000313" key="7">
    <source>
        <dbReference type="EMBL" id="CAE8590334.1"/>
    </source>
</evidence>
<evidence type="ECO:0000256" key="5">
    <source>
        <dbReference type="SAM" id="MobiDB-lite"/>
    </source>
</evidence>
<dbReference type="Pfam" id="PF00642">
    <property type="entry name" value="zf-CCCH"/>
    <property type="match status" value="1"/>
</dbReference>
<accession>A0A813DVF1</accession>
<protein>
    <recommendedName>
        <fullName evidence="6">C3H1-type domain-containing protein</fullName>
    </recommendedName>
</protein>
<evidence type="ECO:0000259" key="6">
    <source>
        <dbReference type="PROSITE" id="PS50103"/>
    </source>
</evidence>
<reference evidence="7" key="1">
    <citation type="submission" date="2021-02" db="EMBL/GenBank/DDBJ databases">
        <authorList>
            <person name="Dougan E. K."/>
            <person name="Rhodes N."/>
            <person name="Thang M."/>
            <person name="Chan C."/>
        </authorList>
    </citation>
    <scope>NUCLEOTIDE SEQUENCE</scope>
</reference>
<dbReference type="InterPro" id="IPR000571">
    <property type="entry name" value="Znf_CCCH"/>
</dbReference>
<proteinExistence type="predicted"/>
<feature type="compositionally biased region" description="Basic and acidic residues" evidence="5">
    <location>
        <begin position="73"/>
        <end position="87"/>
    </location>
</feature>
<dbReference type="PANTHER" id="PTHR42256">
    <property type="entry name" value="OXOGLUTARATE/IRON-DEPENDENT DIOXYGENASE"/>
    <property type="match status" value="1"/>
</dbReference>
<evidence type="ECO:0000256" key="3">
    <source>
        <dbReference type="ARBA" id="ARBA00022833"/>
    </source>
</evidence>
<dbReference type="SMART" id="SM00356">
    <property type="entry name" value="ZnF_C3H1"/>
    <property type="match status" value="1"/>
</dbReference>
<dbReference type="Gene3D" id="4.10.1000.10">
    <property type="entry name" value="Zinc finger, CCCH-type"/>
    <property type="match status" value="1"/>
</dbReference>
<sequence>MGRCEARSASRSRRRPRGERSPKRRRSRSDDRRPVATAARGRSPSIEDRQRIRLTPREGRESVRAEVSSGRGESSRYESRSSGHEGRSAGSSSWSKGGGRGPLAPAPRPGLDEDRRYKQLDDDPRYFEGAELGKAQKAALGVTGLSGRNTASFDPSSTLVRPAMRVIYGFQGKRFGSQTKHDDVVVVPNFLCCEGDPSVFDAMVTELQEFRASGEDKNPSKLAVVSRIVAKMCKYFAIDGSESGVRVRWYRKANSSRAKDFESPGFQRKSGRNNCVATLALGSTCELAFKRNKTGETIYFPQANGSVLLTGRDVGLSWRCGEEACAPQGAHVSITIVGYSSEAVEEKVLIDPAEAPAKGPCRDFRVGRCNYGDRCKFSHGE</sequence>
<dbReference type="Proteomes" id="UP000654075">
    <property type="component" value="Unassembled WGS sequence"/>
</dbReference>
<dbReference type="AlphaFoldDB" id="A0A813DVF1"/>
<feature type="compositionally biased region" description="Basic residues" evidence="5">
    <location>
        <begin position="10"/>
        <end position="27"/>
    </location>
</feature>
<feature type="zinc finger region" description="C3H1-type" evidence="4">
    <location>
        <begin position="355"/>
        <end position="381"/>
    </location>
</feature>
<keyword evidence="2 4" id="KW-0863">Zinc-finger</keyword>
<feature type="compositionally biased region" description="Basic and acidic residues" evidence="5">
    <location>
        <begin position="45"/>
        <end position="64"/>
    </location>
</feature>
<keyword evidence="8" id="KW-1185">Reference proteome</keyword>
<keyword evidence="1 4" id="KW-0479">Metal-binding</keyword>
<dbReference type="OrthoDB" id="445341at2759"/>
<comment type="caution">
    <text evidence="7">The sequence shown here is derived from an EMBL/GenBank/DDBJ whole genome shotgun (WGS) entry which is preliminary data.</text>
</comment>
<dbReference type="SUPFAM" id="SSF90229">
    <property type="entry name" value="CCCH zinc finger"/>
    <property type="match status" value="1"/>
</dbReference>
<feature type="non-terminal residue" evidence="7">
    <location>
        <position position="1"/>
    </location>
</feature>
<dbReference type="EMBL" id="CAJNNV010004218">
    <property type="protein sequence ID" value="CAE8590334.1"/>
    <property type="molecule type" value="Genomic_DNA"/>
</dbReference>
<dbReference type="SUPFAM" id="SSF51197">
    <property type="entry name" value="Clavaminate synthase-like"/>
    <property type="match status" value="1"/>
</dbReference>
<evidence type="ECO:0000313" key="8">
    <source>
        <dbReference type="Proteomes" id="UP000654075"/>
    </source>
</evidence>
<organism evidence="7 8">
    <name type="scientific">Polarella glacialis</name>
    <name type="common">Dinoflagellate</name>
    <dbReference type="NCBI Taxonomy" id="89957"/>
    <lineage>
        <taxon>Eukaryota</taxon>
        <taxon>Sar</taxon>
        <taxon>Alveolata</taxon>
        <taxon>Dinophyceae</taxon>
        <taxon>Suessiales</taxon>
        <taxon>Suessiaceae</taxon>
        <taxon>Polarella</taxon>
    </lineage>
</organism>
<evidence type="ECO:0000256" key="4">
    <source>
        <dbReference type="PROSITE-ProRule" id="PRU00723"/>
    </source>
</evidence>
<feature type="region of interest" description="Disordered" evidence="5">
    <location>
        <begin position="1"/>
        <end position="116"/>
    </location>
</feature>
<dbReference type="PANTHER" id="PTHR42256:SF1">
    <property type="entry name" value="FE2OG DIOXYGENASE DOMAIN-CONTAINING PROTEIN"/>
    <property type="match status" value="1"/>
</dbReference>
<feature type="domain" description="C3H1-type" evidence="6">
    <location>
        <begin position="355"/>
        <end position="381"/>
    </location>
</feature>
<dbReference type="OMA" id="MGRCEAR"/>
<evidence type="ECO:0000256" key="2">
    <source>
        <dbReference type="ARBA" id="ARBA00022771"/>
    </source>
</evidence>
<name>A0A813DVF1_POLGL</name>
<evidence type="ECO:0000256" key="1">
    <source>
        <dbReference type="ARBA" id="ARBA00022723"/>
    </source>
</evidence>
<dbReference type="PROSITE" id="PS50103">
    <property type="entry name" value="ZF_C3H1"/>
    <property type="match status" value="1"/>
</dbReference>